<keyword evidence="1" id="KW-0732">Signal</keyword>
<gene>
    <name evidence="2" type="ORF">SELMODRAFT_430142</name>
</gene>
<dbReference type="HOGENOM" id="CLU_170660_0_0_1"/>
<dbReference type="Proteomes" id="UP000001514">
    <property type="component" value="Unassembled WGS sequence"/>
</dbReference>
<keyword evidence="3" id="KW-1185">Reference proteome</keyword>
<dbReference type="KEGG" id="smo:SELMODRAFT_430142"/>
<dbReference type="EMBL" id="GL377690">
    <property type="protein sequence ID" value="EFJ07034.1"/>
    <property type="molecule type" value="Genomic_DNA"/>
</dbReference>
<accession>D8T8G9</accession>
<evidence type="ECO:0000313" key="3">
    <source>
        <dbReference type="Proteomes" id="UP000001514"/>
    </source>
</evidence>
<name>D8T8G9_SELML</name>
<feature type="chain" id="PRO_5003123376" evidence="1">
    <location>
        <begin position="25"/>
        <end position="114"/>
    </location>
</feature>
<dbReference type="AlphaFoldDB" id="D8T8G9"/>
<protein>
    <submittedName>
        <fullName evidence="2">Uncharacterized protein</fullName>
    </submittedName>
</protein>
<feature type="signal peptide" evidence="1">
    <location>
        <begin position="1"/>
        <end position="24"/>
    </location>
</feature>
<organism evidence="3">
    <name type="scientific">Selaginella moellendorffii</name>
    <name type="common">Spikemoss</name>
    <dbReference type="NCBI Taxonomy" id="88036"/>
    <lineage>
        <taxon>Eukaryota</taxon>
        <taxon>Viridiplantae</taxon>
        <taxon>Streptophyta</taxon>
        <taxon>Embryophyta</taxon>
        <taxon>Tracheophyta</taxon>
        <taxon>Lycopodiopsida</taxon>
        <taxon>Selaginellales</taxon>
        <taxon>Selaginellaceae</taxon>
        <taxon>Selaginella</taxon>
    </lineage>
</organism>
<dbReference type="Gramene" id="EFJ07034">
    <property type="protein sequence ID" value="EFJ07034"/>
    <property type="gene ID" value="SELMODRAFT_430142"/>
</dbReference>
<proteinExistence type="predicted"/>
<reference evidence="2 3" key="1">
    <citation type="journal article" date="2011" name="Science">
        <title>The Selaginella genome identifies genetic changes associated with the evolution of vascular plants.</title>
        <authorList>
            <person name="Banks J.A."/>
            <person name="Nishiyama T."/>
            <person name="Hasebe M."/>
            <person name="Bowman J.L."/>
            <person name="Gribskov M."/>
            <person name="dePamphilis C."/>
            <person name="Albert V.A."/>
            <person name="Aono N."/>
            <person name="Aoyama T."/>
            <person name="Ambrose B.A."/>
            <person name="Ashton N.W."/>
            <person name="Axtell M.J."/>
            <person name="Barker E."/>
            <person name="Barker M.S."/>
            <person name="Bennetzen J.L."/>
            <person name="Bonawitz N.D."/>
            <person name="Chapple C."/>
            <person name="Cheng C."/>
            <person name="Correa L.G."/>
            <person name="Dacre M."/>
            <person name="DeBarry J."/>
            <person name="Dreyer I."/>
            <person name="Elias M."/>
            <person name="Engstrom E.M."/>
            <person name="Estelle M."/>
            <person name="Feng L."/>
            <person name="Finet C."/>
            <person name="Floyd S.K."/>
            <person name="Frommer W.B."/>
            <person name="Fujita T."/>
            <person name="Gramzow L."/>
            <person name="Gutensohn M."/>
            <person name="Harholt J."/>
            <person name="Hattori M."/>
            <person name="Heyl A."/>
            <person name="Hirai T."/>
            <person name="Hiwatashi Y."/>
            <person name="Ishikawa M."/>
            <person name="Iwata M."/>
            <person name="Karol K.G."/>
            <person name="Koehler B."/>
            <person name="Kolukisaoglu U."/>
            <person name="Kubo M."/>
            <person name="Kurata T."/>
            <person name="Lalonde S."/>
            <person name="Li K."/>
            <person name="Li Y."/>
            <person name="Litt A."/>
            <person name="Lyons E."/>
            <person name="Manning G."/>
            <person name="Maruyama T."/>
            <person name="Michael T.P."/>
            <person name="Mikami K."/>
            <person name="Miyazaki S."/>
            <person name="Morinaga S."/>
            <person name="Murata T."/>
            <person name="Mueller-Roeber B."/>
            <person name="Nelson D.R."/>
            <person name="Obara M."/>
            <person name="Oguri Y."/>
            <person name="Olmstead R.G."/>
            <person name="Onodera N."/>
            <person name="Petersen B.L."/>
            <person name="Pils B."/>
            <person name="Prigge M."/>
            <person name="Rensing S.A."/>
            <person name="Riano-Pachon D.M."/>
            <person name="Roberts A.W."/>
            <person name="Sato Y."/>
            <person name="Scheller H.V."/>
            <person name="Schulz B."/>
            <person name="Schulz C."/>
            <person name="Shakirov E.V."/>
            <person name="Shibagaki N."/>
            <person name="Shinohara N."/>
            <person name="Shippen D.E."/>
            <person name="Soerensen I."/>
            <person name="Sotooka R."/>
            <person name="Sugimoto N."/>
            <person name="Sugita M."/>
            <person name="Sumikawa N."/>
            <person name="Tanurdzic M."/>
            <person name="Theissen G."/>
            <person name="Ulvskov P."/>
            <person name="Wakazuki S."/>
            <person name="Weng J.K."/>
            <person name="Willats W.W."/>
            <person name="Wipf D."/>
            <person name="Wolf P.G."/>
            <person name="Yang L."/>
            <person name="Zimmer A.D."/>
            <person name="Zhu Q."/>
            <person name="Mitros T."/>
            <person name="Hellsten U."/>
            <person name="Loque D."/>
            <person name="Otillar R."/>
            <person name="Salamov A."/>
            <person name="Schmutz J."/>
            <person name="Shapiro H."/>
            <person name="Lindquist E."/>
            <person name="Lucas S."/>
            <person name="Rokhsar D."/>
            <person name="Grigoriev I.V."/>
        </authorList>
    </citation>
    <scope>NUCLEOTIDE SEQUENCE [LARGE SCALE GENOMIC DNA]</scope>
</reference>
<evidence type="ECO:0000256" key="1">
    <source>
        <dbReference type="SAM" id="SignalP"/>
    </source>
</evidence>
<sequence length="114" mass="12462">MASSSLAVLCISLVVLSAGLVALAEDFKEDEYDIKHYVKSGVARDEYKTSVASQHHIYEDDNIGSMSGEEEESVKGSGIYNFCKFFCRRGLFPWKLCKSCPASAPAPAPSSNHH</sequence>
<evidence type="ECO:0000313" key="2">
    <source>
        <dbReference type="EMBL" id="EFJ07034.1"/>
    </source>
</evidence>
<dbReference type="InParanoid" id="D8T8G9"/>